<dbReference type="RefSeq" id="WP_343895087.1">
    <property type="nucleotide sequence ID" value="NZ_BAAAFZ010000023.1"/>
</dbReference>
<accession>A0ABP3Q7Z9</accession>
<evidence type="ECO:0000313" key="2">
    <source>
        <dbReference type="Proteomes" id="UP001501588"/>
    </source>
</evidence>
<gene>
    <name evidence="1" type="ORF">GCM10009416_19760</name>
</gene>
<protein>
    <submittedName>
        <fullName evidence="1">Uncharacterized protein</fullName>
    </submittedName>
</protein>
<name>A0ABP3Q7Z9_9PROT</name>
<comment type="caution">
    <text evidence="1">The sequence shown here is derived from an EMBL/GenBank/DDBJ whole genome shotgun (WGS) entry which is preliminary data.</text>
</comment>
<reference evidence="2" key="1">
    <citation type="journal article" date="2019" name="Int. J. Syst. Evol. Microbiol.">
        <title>The Global Catalogue of Microorganisms (GCM) 10K type strain sequencing project: providing services to taxonomists for standard genome sequencing and annotation.</title>
        <authorList>
            <consortium name="The Broad Institute Genomics Platform"/>
            <consortium name="The Broad Institute Genome Sequencing Center for Infectious Disease"/>
            <person name="Wu L."/>
            <person name="Ma J."/>
        </authorList>
    </citation>
    <scope>NUCLEOTIDE SEQUENCE [LARGE SCALE GENOMIC DNA]</scope>
    <source>
        <strain evidence="2">JCM 9933</strain>
    </source>
</reference>
<dbReference type="EMBL" id="BAAAFZ010000023">
    <property type="protein sequence ID" value="GAA0581321.1"/>
    <property type="molecule type" value="Genomic_DNA"/>
</dbReference>
<proteinExistence type="predicted"/>
<dbReference type="Proteomes" id="UP001501588">
    <property type="component" value="Unassembled WGS sequence"/>
</dbReference>
<organism evidence="1 2">
    <name type="scientific">Craurococcus roseus</name>
    <dbReference type="NCBI Taxonomy" id="77585"/>
    <lineage>
        <taxon>Bacteria</taxon>
        <taxon>Pseudomonadati</taxon>
        <taxon>Pseudomonadota</taxon>
        <taxon>Alphaproteobacteria</taxon>
        <taxon>Acetobacterales</taxon>
        <taxon>Acetobacteraceae</taxon>
        <taxon>Craurococcus</taxon>
    </lineage>
</organism>
<sequence length="48" mass="5329">MSEGHDAPPPGDDAEGFPLLEGWMFGRLLFPFAMQEVQRVPPANDDQD</sequence>
<keyword evidence="2" id="KW-1185">Reference proteome</keyword>
<evidence type="ECO:0000313" key="1">
    <source>
        <dbReference type="EMBL" id="GAA0581321.1"/>
    </source>
</evidence>